<dbReference type="InterPro" id="IPR000182">
    <property type="entry name" value="GNAT_dom"/>
</dbReference>
<dbReference type="Pfam" id="PF00583">
    <property type="entry name" value="Acetyltransf_1"/>
    <property type="match status" value="1"/>
</dbReference>
<name>A0A8H4IIF6_9PEZI</name>
<dbReference type="AlphaFoldDB" id="A0A8H4IIF6"/>
<dbReference type="EMBL" id="WWBZ02000073">
    <property type="protein sequence ID" value="KAF4301771.1"/>
    <property type="molecule type" value="Genomic_DNA"/>
</dbReference>
<dbReference type="GO" id="GO:0016747">
    <property type="term" value="F:acyltransferase activity, transferring groups other than amino-acyl groups"/>
    <property type="evidence" value="ECO:0007669"/>
    <property type="project" value="InterPro"/>
</dbReference>
<evidence type="ECO:0000313" key="2">
    <source>
        <dbReference type="EMBL" id="KAF4301771.1"/>
    </source>
</evidence>
<dbReference type="Proteomes" id="UP000572817">
    <property type="component" value="Unassembled WGS sequence"/>
</dbReference>
<evidence type="ECO:0000313" key="3">
    <source>
        <dbReference type="Proteomes" id="UP000572817"/>
    </source>
</evidence>
<organism evidence="2 3">
    <name type="scientific">Botryosphaeria dothidea</name>
    <dbReference type="NCBI Taxonomy" id="55169"/>
    <lineage>
        <taxon>Eukaryota</taxon>
        <taxon>Fungi</taxon>
        <taxon>Dikarya</taxon>
        <taxon>Ascomycota</taxon>
        <taxon>Pezizomycotina</taxon>
        <taxon>Dothideomycetes</taxon>
        <taxon>Dothideomycetes incertae sedis</taxon>
        <taxon>Botryosphaeriales</taxon>
        <taxon>Botryosphaeriaceae</taxon>
        <taxon>Botryosphaeria</taxon>
    </lineage>
</organism>
<protein>
    <recommendedName>
        <fullName evidence="1">N-acetyltransferase domain-containing protein</fullName>
    </recommendedName>
</protein>
<dbReference type="InterPro" id="IPR016181">
    <property type="entry name" value="Acyl_CoA_acyltransferase"/>
</dbReference>
<dbReference type="SUPFAM" id="SSF55729">
    <property type="entry name" value="Acyl-CoA N-acyltransferases (Nat)"/>
    <property type="match status" value="1"/>
</dbReference>
<keyword evidence="3" id="KW-1185">Reference proteome</keyword>
<dbReference type="OrthoDB" id="2129362at2759"/>
<reference evidence="2" key="1">
    <citation type="submission" date="2020-04" db="EMBL/GenBank/DDBJ databases">
        <title>Genome Assembly and Annotation of Botryosphaeria dothidea sdau 11-99, a Latent Pathogen of Apple Fruit Ring Rot in China.</title>
        <authorList>
            <person name="Yu C."/>
            <person name="Diao Y."/>
            <person name="Lu Q."/>
            <person name="Zhao J."/>
            <person name="Cui S."/>
            <person name="Peng C."/>
            <person name="He B."/>
            <person name="Liu H."/>
        </authorList>
    </citation>
    <scope>NUCLEOTIDE SEQUENCE [LARGE SCALE GENOMIC DNA]</scope>
    <source>
        <strain evidence="2">Sdau11-99</strain>
    </source>
</reference>
<accession>A0A8H4IIF6</accession>
<dbReference type="PROSITE" id="PS51186">
    <property type="entry name" value="GNAT"/>
    <property type="match status" value="1"/>
</dbReference>
<comment type="caution">
    <text evidence="2">The sequence shown here is derived from an EMBL/GenBank/DDBJ whole genome shotgun (WGS) entry which is preliminary data.</text>
</comment>
<feature type="domain" description="N-acetyltransferase" evidence="1">
    <location>
        <begin position="7"/>
        <end position="196"/>
    </location>
</feature>
<sequence>MPPHPTFTLRPIRESDIPALHAIHVHYVSNTVNTFALEPTPPPPPPPPDELLSKFRVLRSLGLPCIVAVDSAAAEDVGPPVILGSIYVSPFRSAKGAYRQTVEFSLFCHPEHKGAGVGSALLMRLLDVLRKPEQWGGDWIGADWRGEEGIVREVIGCMALDEGGAKGGWGLKEWYERFGFEQVGHLKRVGKKFGKW</sequence>
<evidence type="ECO:0000259" key="1">
    <source>
        <dbReference type="PROSITE" id="PS51186"/>
    </source>
</evidence>
<gene>
    <name evidence="2" type="ORF">GTA08_BOTSDO10469</name>
</gene>
<proteinExistence type="predicted"/>
<dbReference type="Gene3D" id="3.40.630.30">
    <property type="match status" value="1"/>
</dbReference>